<accession>A0A413S3Q1</accession>
<comment type="similarity">
    <text evidence="1">Belongs to the 'phage' integrase family.</text>
</comment>
<dbReference type="EMBL" id="QSFO01000003">
    <property type="protein sequence ID" value="RHA56245.1"/>
    <property type="molecule type" value="Genomic_DNA"/>
</dbReference>
<dbReference type="Pfam" id="PF00589">
    <property type="entry name" value="Phage_integrase"/>
    <property type="match status" value="1"/>
</dbReference>
<dbReference type="AlphaFoldDB" id="A0A413S3Q1"/>
<name>A0A413S3Q1_9FIRM</name>
<dbReference type="InterPro" id="IPR011010">
    <property type="entry name" value="DNA_brk_join_enz"/>
</dbReference>
<dbReference type="Gene3D" id="1.10.150.130">
    <property type="match status" value="1"/>
</dbReference>
<dbReference type="GO" id="GO:0006310">
    <property type="term" value="P:DNA recombination"/>
    <property type="evidence" value="ECO:0007669"/>
    <property type="project" value="UniProtKB-KW"/>
</dbReference>
<reference evidence="5 6" key="1">
    <citation type="submission" date="2018-08" db="EMBL/GenBank/DDBJ databases">
        <title>A genome reference for cultivated species of the human gut microbiota.</title>
        <authorList>
            <person name="Zou Y."/>
            <person name="Xue W."/>
            <person name="Luo G."/>
        </authorList>
    </citation>
    <scope>NUCLEOTIDE SEQUENCE [LARGE SCALE GENOMIC DNA]</scope>
    <source>
        <strain evidence="5 6">AM43-2</strain>
    </source>
</reference>
<dbReference type="CDD" id="cd01189">
    <property type="entry name" value="INT_ICEBs1_C_like"/>
    <property type="match status" value="1"/>
</dbReference>
<evidence type="ECO:0000313" key="5">
    <source>
        <dbReference type="EMBL" id="RHA56245.1"/>
    </source>
</evidence>
<dbReference type="Proteomes" id="UP000284598">
    <property type="component" value="Unassembled WGS sequence"/>
</dbReference>
<dbReference type="GO" id="GO:0015074">
    <property type="term" value="P:DNA integration"/>
    <property type="evidence" value="ECO:0007669"/>
    <property type="project" value="InterPro"/>
</dbReference>
<keyword evidence="3" id="KW-0233">DNA recombination</keyword>
<dbReference type="GO" id="GO:0003677">
    <property type="term" value="F:DNA binding"/>
    <property type="evidence" value="ECO:0007669"/>
    <property type="project" value="UniProtKB-KW"/>
</dbReference>
<keyword evidence="2" id="KW-0238">DNA-binding</keyword>
<evidence type="ECO:0000256" key="1">
    <source>
        <dbReference type="ARBA" id="ARBA00008857"/>
    </source>
</evidence>
<evidence type="ECO:0000313" key="6">
    <source>
        <dbReference type="Proteomes" id="UP000284598"/>
    </source>
</evidence>
<dbReference type="PROSITE" id="PS51898">
    <property type="entry name" value="TYR_RECOMBINASE"/>
    <property type="match status" value="1"/>
</dbReference>
<evidence type="ECO:0000256" key="3">
    <source>
        <dbReference type="ARBA" id="ARBA00023172"/>
    </source>
</evidence>
<dbReference type="Gene3D" id="1.10.443.10">
    <property type="entry name" value="Intergrase catalytic core"/>
    <property type="match status" value="1"/>
</dbReference>
<dbReference type="InterPro" id="IPR002104">
    <property type="entry name" value="Integrase_catalytic"/>
</dbReference>
<dbReference type="RefSeq" id="WP_118024965.1">
    <property type="nucleotide sequence ID" value="NZ_QSFO01000003.1"/>
</dbReference>
<dbReference type="PANTHER" id="PTHR30349">
    <property type="entry name" value="PHAGE INTEGRASE-RELATED"/>
    <property type="match status" value="1"/>
</dbReference>
<comment type="caution">
    <text evidence="5">The sequence shown here is derived from an EMBL/GenBank/DDBJ whole genome shotgun (WGS) entry which is preliminary data.</text>
</comment>
<evidence type="ECO:0000256" key="2">
    <source>
        <dbReference type="ARBA" id="ARBA00023125"/>
    </source>
</evidence>
<gene>
    <name evidence="5" type="ORF">DW929_03935</name>
</gene>
<sequence length="458" mass="53206">MNNFESLQTGSVRKKGSQWYYRFRIKDQDGNWKMHEFKGGQTKAETTFMLKQALEEYRQDGSIFYAGSLTVGQLADMWYNAEIENSNLTTNGKYGYKNVINNIHNNSFSQIKLKDLTIEDIQEYVDGLYFGIYDNEGNQIAKPYAKATMSKFFLVLNNMFKYAVYPKKLLRENLMQYVKKRKVAKDNYLFGNSNEAKVQTITHQEFLKIINYLSSVEDYCYLALPIQIAYHTGMRAGEVCGLTWDDIDFENQVLYVRRSMYYDKDLKTWELKVPKNGKPRAIDFGDSLAHILLIAKHEQQRNKKIYGDLYQNQFYHTTEIRGKSHCQIYTDYNESYIKNSTRFCHGIHVDDIDSNVSLSPLTFVCTKPDGELLTTQTLKWCNKVVQKNLPEISHFHFHCLRHTYASTLVLNGANIKDVQSLLGHSDIKITLNTYSHVTEKSRKKAVNIFENAISDKIG</sequence>
<dbReference type="PANTHER" id="PTHR30349:SF64">
    <property type="entry name" value="PROPHAGE INTEGRASE INTD-RELATED"/>
    <property type="match status" value="1"/>
</dbReference>
<feature type="domain" description="Tyr recombinase" evidence="4">
    <location>
        <begin position="196"/>
        <end position="447"/>
    </location>
</feature>
<dbReference type="InterPro" id="IPR050090">
    <property type="entry name" value="Tyrosine_recombinase_XerCD"/>
</dbReference>
<proteinExistence type="inferred from homology"/>
<dbReference type="SUPFAM" id="SSF56349">
    <property type="entry name" value="DNA breaking-rejoining enzymes"/>
    <property type="match status" value="1"/>
</dbReference>
<protein>
    <submittedName>
        <fullName evidence="5">Site-specific integrase</fullName>
    </submittedName>
</protein>
<evidence type="ECO:0000259" key="4">
    <source>
        <dbReference type="PROSITE" id="PS51898"/>
    </source>
</evidence>
<organism evidence="5 6">
    <name type="scientific">Eubacterium ventriosum</name>
    <dbReference type="NCBI Taxonomy" id="39496"/>
    <lineage>
        <taxon>Bacteria</taxon>
        <taxon>Bacillati</taxon>
        <taxon>Bacillota</taxon>
        <taxon>Clostridia</taxon>
        <taxon>Eubacteriales</taxon>
        <taxon>Eubacteriaceae</taxon>
        <taxon>Eubacterium</taxon>
    </lineage>
</organism>
<dbReference type="InterPro" id="IPR010998">
    <property type="entry name" value="Integrase_recombinase_N"/>
</dbReference>
<dbReference type="InterPro" id="IPR013762">
    <property type="entry name" value="Integrase-like_cat_sf"/>
</dbReference>